<evidence type="ECO:0000259" key="3">
    <source>
        <dbReference type="Pfam" id="PF06259"/>
    </source>
</evidence>
<feature type="domain" description="DUF1023" evidence="3">
    <location>
        <begin position="311"/>
        <end position="484"/>
    </location>
</feature>
<evidence type="ECO:0000313" key="5">
    <source>
        <dbReference type="Proteomes" id="UP000198649"/>
    </source>
</evidence>
<dbReference type="OrthoDB" id="3259161at2"/>
<dbReference type="InterPro" id="IPR029058">
    <property type="entry name" value="AB_hydrolase_fold"/>
</dbReference>
<name>A0A1I3CI64_9ACTN</name>
<accession>A0A1I3CI64</accession>
<feature type="coiled-coil region" evidence="1">
    <location>
        <begin position="86"/>
        <end position="149"/>
    </location>
</feature>
<keyword evidence="5" id="KW-1185">Reference proteome</keyword>
<keyword evidence="4" id="KW-0378">Hydrolase</keyword>
<dbReference type="Proteomes" id="UP000198649">
    <property type="component" value="Unassembled WGS sequence"/>
</dbReference>
<evidence type="ECO:0000256" key="1">
    <source>
        <dbReference type="SAM" id="Coils"/>
    </source>
</evidence>
<feature type="region of interest" description="Disordered" evidence="2">
    <location>
        <begin position="563"/>
        <end position="584"/>
    </location>
</feature>
<sequence>MTTITLPPQPRPVPLLTCQPGAVRDCGGDLLAASAQIDDLGTFVAGDARIGDWTGRGSERYHETIAPIGRRADSMSLALRSVATRVDAHADELQRLLDRRTDLEERRSHLAGEVARLRGEIATATEDDAAALQAECDRVRREVEAYETDLTTWSSDLAAEETAMVQAFQRVQEAEAVERIWGGVVDPADAALATKPGSGASPGEVSTWWDSLTYVQQQAIITAAPGAIGNLDGIPAGTRNAANTVALDRDLANWTHTESLGVLTEDERTWLENARAADEARRNIADRVDPVTGEPIETQVYLYDPAAFDGDGAIAISAGNLDTADNVAVVVPGFGTDAESAGYQADRAATIYESTRYLDPDASNATMFWIGYDAPDNAPWDEGFDGAGVATESMATAGGEHLADTIDGLRESRDGEPAHLTAVGHSYGSTTTGHAAHDQGMEVDEIVFVGSPGVGGDTNDAGDTGIDPEHVWAGANSRDPIADLGNHGWVHGETLFGAGLGDDPAEDDFGGNRFEAESETRGGAFSFGDHSKYFDHDTESLYNISQIVNGNYDAVEHADHVYDPWHDGVQDPEHDRDPTTPATR</sequence>
<organism evidence="4 5">
    <name type="scientific">Nocardioides psychrotolerans</name>
    <dbReference type="NCBI Taxonomy" id="1005945"/>
    <lineage>
        <taxon>Bacteria</taxon>
        <taxon>Bacillati</taxon>
        <taxon>Actinomycetota</taxon>
        <taxon>Actinomycetes</taxon>
        <taxon>Propionibacteriales</taxon>
        <taxon>Nocardioidaceae</taxon>
        <taxon>Nocardioides</taxon>
    </lineage>
</organism>
<dbReference type="STRING" id="1005945.SAMN05216561_10277"/>
<reference evidence="4 5" key="1">
    <citation type="submission" date="2016-10" db="EMBL/GenBank/DDBJ databases">
        <authorList>
            <person name="de Groot N.N."/>
        </authorList>
    </citation>
    <scope>NUCLEOTIDE SEQUENCE [LARGE SCALE GENOMIC DNA]</scope>
    <source>
        <strain evidence="4 5">CGMCC 1.11156</strain>
    </source>
</reference>
<dbReference type="SUPFAM" id="SSF53474">
    <property type="entry name" value="alpha/beta-Hydrolases"/>
    <property type="match status" value="1"/>
</dbReference>
<keyword evidence="1" id="KW-0175">Coiled coil</keyword>
<dbReference type="Pfam" id="PF06259">
    <property type="entry name" value="Abhydrolase_8"/>
    <property type="match status" value="1"/>
</dbReference>
<protein>
    <submittedName>
        <fullName evidence="4">Alpha/beta hydrolase</fullName>
    </submittedName>
</protein>
<dbReference type="EMBL" id="FOQG01000002">
    <property type="protein sequence ID" value="SFH74284.1"/>
    <property type="molecule type" value="Genomic_DNA"/>
</dbReference>
<evidence type="ECO:0000256" key="2">
    <source>
        <dbReference type="SAM" id="MobiDB-lite"/>
    </source>
</evidence>
<feature type="compositionally biased region" description="Basic and acidic residues" evidence="2">
    <location>
        <begin position="563"/>
        <end position="578"/>
    </location>
</feature>
<dbReference type="Gene3D" id="3.40.50.1820">
    <property type="entry name" value="alpha/beta hydrolase"/>
    <property type="match status" value="1"/>
</dbReference>
<evidence type="ECO:0000313" key="4">
    <source>
        <dbReference type="EMBL" id="SFH74284.1"/>
    </source>
</evidence>
<proteinExistence type="predicted"/>
<dbReference type="GO" id="GO:0016787">
    <property type="term" value="F:hydrolase activity"/>
    <property type="evidence" value="ECO:0007669"/>
    <property type="project" value="UniProtKB-KW"/>
</dbReference>
<dbReference type="RefSeq" id="WP_091110174.1">
    <property type="nucleotide sequence ID" value="NZ_BKAF01000039.1"/>
</dbReference>
<dbReference type="AlphaFoldDB" id="A0A1I3CI64"/>
<dbReference type="InterPro" id="IPR010427">
    <property type="entry name" value="DUF1023"/>
</dbReference>
<gene>
    <name evidence="4" type="ORF">SAMN05216561_10277</name>
</gene>